<organism evidence="3">
    <name type="scientific">Thelazia callipaeda</name>
    <name type="common">Oriental eyeworm</name>
    <name type="synonym">Parasitic nematode</name>
    <dbReference type="NCBI Taxonomy" id="103827"/>
    <lineage>
        <taxon>Eukaryota</taxon>
        <taxon>Metazoa</taxon>
        <taxon>Ecdysozoa</taxon>
        <taxon>Nematoda</taxon>
        <taxon>Chromadorea</taxon>
        <taxon>Rhabditida</taxon>
        <taxon>Spirurina</taxon>
        <taxon>Spiruromorpha</taxon>
        <taxon>Thelazioidea</taxon>
        <taxon>Thelaziidae</taxon>
        <taxon>Thelazia</taxon>
    </lineage>
</organism>
<protein>
    <submittedName>
        <fullName evidence="3">Transposase</fullName>
    </submittedName>
</protein>
<dbReference type="AlphaFoldDB" id="A0A0N5CWP2"/>
<evidence type="ECO:0000313" key="3">
    <source>
        <dbReference type="WBParaSite" id="TCLT_0000476801-mRNA-1"/>
    </source>
</evidence>
<evidence type="ECO:0000313" key="2">
    <source>
        <dbReference type="Proteomes" id="UP000276776"/>
    </source>
</evidence>
<evidence type="ECO:0000313" key="1">
    <source>
        <dbReference type="EMBL" id="VDN01917.1"/>
    </source>
</evidence>
<keyword evidence="2" id="KW-1185">Reference proteome</keyword>
<name>A0A0N5CWP2_THECL</name>
<dbReference type="WBParaSite" id="TCLT_0000476801-mRNA-1">
    <property type="protein sequence ID" value="TCLT_0000476801-mRNA-1"/>
    <property type="gene ID" value="TCLT_0000476801"/>
</dbReference>
<gene>
    <name evidence="1" type="ORF">TCLT_LOCUS4757</name>
</gene>
<sequence length="102" mass="11624">MSFELVFRNGNAQLDGIDSALFVSINMKFAAWHILHELVDAESTRRKHLFAPNCGHKTKVDQFTGVQERTSLSCQCAVINLWPSRKTNIKEEIVRGLLIRLI</sequence>
<reference evidence="1 2" key="2">
    <citation type="submission" date="2018-11" db="EMBL/GenBank/DDBJ databases">
        <authorList>
            <consortium name="Pathogen Informatics"/>
        </authorList>
    </citation>
    <scope>NUCLEOTIDE SEQUENCE [LARGE SCALE GENOMIC DNA]</scope>
</reference>
<accession>A0A0N5CWP2</accession>
<reference evidence="3" key="1">
    <citation type="submission" date="2017-02" db="UniProtKB">
        <authorList>
            <consortium name="WormBaseParasite"/>
        </authorList>
    </citation>
    <scope>IDENTIFICATION</scope>
</reference>
<dbReference type="EMBL" id="UYYF01004302">
    <property type="protein sequence ID" value="VDN01917.1"/>
    <property type="molecule type" value="Genomic_DNA"/>
</dbReference>
<proteinExistence type="predicted"/>
<dbReference type="Proteomes" id="UP000276776">
    <property type="component" value="Unassembled WGS sequence"/>
</dbReference>